<evidence type="ECO:0000313" key="1">
    <source>
        <dbReference type="EMBL" id="DAE28344.1"/>
    </source>
</evidence>
<name>A0A8S5RAE7_9VIRU</name>
<reference evidence="1" key="1">
    <citation type="journal article" date="2021" name="Proc. Natl. Acad. Sci. U.S.A.">
        <title>A Catalog of Tens of Thousands of Viruses from Human Metagenomes Reveals Hidden Associations with Chronic Diseases.</title>
        <authorList>
            <person name="Tisza M.J."/>
            <person name="Buck C.B."/>
        </authorList>
    </citation>
    <scope>NUCLEOTIDE SEQUENCE</scope>
    <source>
        <strain evidence="1">CtRTq15</strain>
    </source>
</reference>
<organism evidence="1">
    <name type="scientific">virus sp. ctRTq15</name>
    <dbReference type="NCBI Taxonomy" id="2828253"/>
    <lineage>
        <taxon>Viruses</taxon>
    </lineage>
</organism>
<sequence length="71" mass="8407">MKRNDCIEVLGHLKEKLKEKDIIAVQDSEDDYKCPVCGQIFTGEDIIKYSYKWCYNCGQRIDFALPRNRFN</sequence>
<protein>
    <submittedName>
        <fullName evidence="1">Transcription initiation factor IIE, alpha FINGER, Transcription</fullName>
    </submittedName>
</protein>
<dbReference type="EMBL" id="BK059084">
    <property type="protein sequence ID" value="DAE28344.1"/>
    <property type="molecule type" value="Genomic_DNA"/>
</dbReference>
<accession>A0A8S5RAE7</accession>
<proteinExistence type="predicted"/>